<evidence type="ECO:0000313" key="1">
    <source>
        <dbReference type="EMBL" id="DAE20776.1"/>
    </source>
</evidence>
<organism evidence="1">
    <name type="scientific">Siphoviridae sp. ctsoB6</name>
    <dbReference type="NCBI Taxonomy" id="2826487"/>
    <lineage>
        <taxon>Viruses</taxon>
        <taxon>Duplodnaviria</taxon>
        <taxon>Heunggongvirae</taxon>
        <taxon>Uroviricota</taxon>
        <taxon>Caudoviricetes</taxon>
    </lineage>
</organism>
<proteinExistence type="predicted"/>
<accession>A0A8S5QNY2</accession>
<name>A0A8S5QNY2_9CAUD</name>
<protein>
    <submittedName>
        <fullName evidence="1">Uncharacterized protein</fullName>
    </submittedName>
</protein>
<sequence length="35" mass="4257">MVRLFLSLFADLSFHLLSNIMKLKKWRQYEVTSQL</sequence>
<reference evidence="1" key="1">
    <citation type="journal article" date="2021" name="Proc. Natl. Acad. Sci. U.S.A.">
        <title>A Catalog of Tens of Thousands of Viruses from Human Metagenomes Reveals Hidden Associations with Chronic Diseases.</title>
        <authorList>
            <person name="Tisza M.J."/>
            <person name="Buck C.B."/>
        </authorList>
    </citation>
    <scope>NUCLEOTIDE SEQUENCE</scope>
    <source>
        <strain evidence="1">CtsoB6</strain>
    </source>
</reference>
<dbReference type="EMBL" id="BK015700">
    <property type="protein sequence ID" value="DAE20776.1"/>
    <property type="molecule type" value="Genomic_DNA"/>
</dbReference>